<evidence type="ECO:0000313" key="1">
    <source>
        <dbReference type="EMBL" id="KHJ82532.1"/>
    </source>
</evidence>
<dbReference type="GO" id="GO:0035869">
    <property type="term" value="C:ciliary transition zone"/>
    <property type="evidence" value="ECO:0007669"/>
    <property type="project" value="TreeGrafter"/>
</dbReference>
<dbReference type="PANTHER" id="PTHR20837:SF0">
    <property type="entry name" value="COILED-COIL AND C2 DOMAIN-CONTAINING PROTEIN 2A"/>
    <property type="match status" value="1"/>
</dbReference>
<dbReference type="InterPro" id="IPR052434">
    <property type="entry name" value="Tectonic-like_complex_comp"/>
</dbReference>
<reference evidence="1 2" key="1">
    <citation type="submission" date="2014-03" db="EMBL/GenBank/DDBJ databases">
        <title>Draft genome of the hookworm Oesophagostomum dentatum.</title>
        <authorList>
            <person name="Mitreva M."/>
        </authorList>
    </citation>
    <scope>NUCLEOTIDE SEQUENCE [LARGE SCALE GENOMIC DNA]</scope>
    <source>
        <strain evidence="1 2">OD-Hann</strain>
    </source>
</reference>
<gene>
    <name evidence="1" type="ORF">OESDEN_17774</name>
</gene>
<dbReference type="GO" id="GO:1904491">
    <property type="term" value="P:protein localization to ciliary transition zone"/>
    <property type="evidence" value="ECO:0007669"/>
    <property type="project" value="TreeGrafter"/>
</dbReference>
<keyword evidence="2" id="KW-1185">Reference proteome</keyword>
<dbReference type="Proteomes" id="UP000053660">
    <property type="component" value="Unassembled WGS sequence"/>
</dbReference>
<dbReference type="AlphaFoldDB" id="A0A0B1SG75"/>
<dbReference type="GO" id="GO:1905515">
    <property type="term" value="P:non-motile cilium assembly"/>
    <property type="evidence" value="ECO:0007669"/>
    <property type="project" value="TreeGrafter"/>
</dbReference>
<dbReference type="OrthoDB" id="2162143at2759"/>
<protein>
    <submittedName>
        <fullName evidence="1">Uncharacterized protein</fullName>
    </submittedName>
</protein>
<evidence type="ECO:0000313" key="2">
    <source>
        <dbReference type="Proteomes" id="UP000053660"/>
    </source>
</evidence>
<organism evidence="1 2">
    <name type="scientific">Oesophagostomum dentatum</name>
    <name type="common">Nodular worm</name>
    <dbReference type="NCBI Taxonomy" id="61180"/>
    <lineage>
        <taxon>Eukaryota</taxon>
        <taxon>Metazoa</taxon>
        <taxon>Ecdysozoa</taxon>
        <taxon>Nematoda</taxon>
        <taxon>Chromadorea</taxon>
        <taxon>Rhabditida</taxon>
        <taxon>Rhabditina</taxon>
        <taxon>Rhabditomorpha</taxon>
        <taxon>Strongyloidea</taxon>
        <taxon>Strongylidae</taxon>
        <taxon>Oesophagostomum</taxon>
    </lineage>
</organism>
<name>A0A0B1SG75_OESDE</name>
<accession>A0A0B1SG75</accession>
<dbReference type="PANTHER" id="PTHR20837">
    <property type="entry name" value="CENTROSOMAL PROTEIN-RELATED"/>
    <property type="match status" value="1"/>
</dbReference>
<dbReference type="EMBL" id="KN578896">
    <property type="protein sequence ID" value="KHJ82532.1"/>
    <property type="molecule type" value="Genomic_DNA"/>
</dbReference>
<proteinExistence type="predicted"/>
<sequence>MPITGQDVNKYSWYRARCLLVSPLLGKTPAHIYISEDALVELRSSIEREIKLRFDEARKFGIPQWNLMASRILREILQDEARSVDAHLARLRDSYTVTVTAVTMPYRNVQDCVAAVLRCGLHTTTSSSSQFALAVHLQPAFGHVIGCSIAIALLTLRM</sequence>